<dbReference type="AlphaFoldDB" id="M7NRL4"/>
<dbReference type="eggNOG" id="ENOG50331PZ">
    <property type="taxonomic scope" value="Bacteria"/>
</dbReference>
<accession>M7NRL4</accession>
<organism evidence="2 3">
    <name type="scientific">Cesiribacter andamanensis AMV16</name>
    <dbReference type="NCBI Taxonomy" id="1279009"/>
    <lineage>
        <taxon>Bacteria</taxon>
        <taxon>Pseudomonadati</taxon>
        <taxon>Bacteroidota</taxon>
        <taxon>Cytophagia</taxon>
        <taxon>Cytophagales</taxon>
        <taxon>Cesiribacteraceae</taxon>
        <taxon>Cesiribacter</taxon>
    </lineage>
</organism>
<dbReference type="STRING" id="1279009.ADICEAN_03728"/>
<feature type="signal peptide" evidence="1">
    <location>
        <begin position="1"/>
        <end position="23"/>
    </location>
</feature>
<proteinExistence type="predicted"/>
<keyword evidence="3" id="KW-1185">Reference proteome</keyword>
<feature type="chain" id="PRO_5004082449" evidence="1">
    <location>
        <begin position="24"/>
        <end position="154"/>
    </location>
</feature>
<protein>
    <submittedName>
        <fullName evidence="2">Uncharacterized protein</fullName>
    </submittedName>
</protein>
<sequence length="154" mass="17925">MEMKKAYLLTALLLLLSLPVALAQAQAKAQGDRSNEKIEAARIAHITTRLNLSPEQAQKFWPVYNEYAGKRDKLRQEHRTIIQSGKGVELGNEDARKYISEHLRMEREEAALDEEYYGRKLLSVLEPRQVVQLMHAEHEFKKMLLDRLKERRAN</sequence>
<name>M7NRL4_9BACT</name>
<dbReference type="Proteomes" id="UP000011910">
    <property type="component" value="Unassembled WGS sequence"/>
</dbReference>
<evidence type="ECO:0000256" key="1">
    <source>
        <dbReference type="SAM" id="SignalP"/>
    </source>
</evidence>
<evidence type="ECO:0000313" key="2">
    <source>
        <dbReference type="EMBL" id="EMR01144.1"/>
    </source>
</evidence>
<dbReference type="Gene3D" id="1.20.120.1490">
    <property type="match status" value="1"/>
</dbReference>
<gene>
    <name evidence="2" type="ORF">ADICEAN_03728</name>
</gene>
<evidence type="ECO:0000313" key="3">
    <source>
        <dbReference type="Proteomes" id="UP000011910"/>
    </source>
</evidence>
<comment type="caution">
    <text evidence="2">The sequence shown here is derived from an EMBL/GenBank/DDBJ whole genome shotgun (WGS) entry which is preliminary data.</text>
</comment>
<keyword evidence="1" id="KW-0732">Signal</keyword>
<dbReference type="EMBL" id="AODQ01000141">
    <property type="protein sequence ID" value="EMR01144.1"/>
    <property type="molecule type" value="Genomic_DNA"/>
</dbReference>
<reference evidence="2 3" key="1">
    <citation type="journal article" date="2013" name="Genome Announc.">
        <title>Draft Genome Sequence of Cesiribacter andamanensis Strain AMV16T, Isolated from a Soil Sample from a Mud Volcano in the Andaman Islands, India.</title>
        <authorList>
            <person name="Shivaji S."/>
            <person name="Ara S."/>
            <person name="Begum Z."/>
            <person name="Srinivas T.N."/>
            <person name="Singh A."/>
            <person name="Kumar Pinnaka A."/>
        </authorList>
    </citation>
    <scope>NUCLEOTIDE SEQUENCE [LARGE SCALE GENOMIC DNA]</scope>
    <source>
        <strain evidence="2 3">AMV16</strain>
    </source>
</reference>